<comment type="caution">
    <text evidence="2">The sequence shown here is derived from an EMBL/GenBank/DDBJ whole genome shotgun (WGS) entry which is preliminary data.</text>
</comment>
<protein>
    <submittedName>
        <fullName evidence="2">Uncharacterized protein</fullName>
    </submittedName>
</protein>
<feature type="compositionally biased region" description="Low complexity" evidence="1">
    <location>
        <begin position="444"/>
        <end position="454"/>
    </location>
</feature>
<feature type="compositionally biased region" description="Polar residues" evidence="1">
    <location>
        <begin position="459"/>
        <end position="474"/>
    </location>
</feature>
<evidence type="ECO:0000313" key="3">
    <source>
        <dbReference type="Proteomes" id="UP000824120"/>
    </source>
</evidence>
<dbReference type="EMBL" id="JACXVP010000010">
    <property type="protein sequence ID" value="KAG5582646.1"/>
    <property type="molecule type" value="Genomic_DNA"/>
</dbReference>
<sequence>MELKLAQSPILKLLRERRLYKLCGNSRNSPQFKTKRCSREKLLRSISSVRQVSCFTSLIISITRDVKLLHKFNNGISLSTPSMLNSHTLFELLLYCITIGDLQSSIHLSVRNFATRVEKTCAQHLPSQWSLDMDGESLLPSRVGLVGPFQTQNLLETLQSKQNIFSGEEMIIFMCNKGVAIKNCLPFMFFLVAYEASQHTCCQRPTATVDATSFIRVVTRMQFPLVVFIPFKVSKNSCHNVGSTRHKSSRTSKYFLPASSSRSFLTIISLLWTSSRHNQTLFSKCFSICSSLKIILATVVFPKPPMPTMGMVHRSISSLMVNIFSFISATSLSLPTTLEATTTESVSRIGSICRGGTISDWRPSNSLKHLEPLFNNLIFNLSSFSIMNESLDQGYIFCQYFKIFLAVPQTFDLLNSERKQLFKHNLNSCTNYRISHRWFCSLTKSSSSAPKSSLVTRKMNGSNDSNNTKNIVYD</sequence>
<accession>A0A9J5X5Y2</accession>
<evidence type="ECO:0000313" key="2">
    <source>
        <dbReference type="EMBL" id="KAG5582646.1"/>
    </source>
</evidence>
<organism evidence="2 3">
    <name type="scientific">Solanum commersonii</name>
    <name type="common">Commerson's wild potato</name>
    <name type="synonym">Commerson's nightshade</name>
    <dbReference type="NCBI Taxonomy" id="4109"/>
    <lineage>
        <taxon>Eukaryota</taxon>
        <taxon>Viridiplantae</taxon>
        <taxon>Streptophyta</taxon>
        <taxon>Embryophyta</taxon>
        <taxon>Tracheophyta</taxon>
        <taxon>Spermatophyta</taxon>
        <taxon>Magnoliopsida</taxon>
        <taxon>eudicotyledons</taxon>
        <taxon>Gunneridae</taxon>
        <taxon>Pentapetalae</taxon>
        <taxon>asterids</taxon>
        <taxon>lamiids</taxon>
        <taxon>Solanales</taxon>
        <taxon>Solanaceae</taxon>
        <taxon>Solanoideae</taxon>
        <taxon>Solaneae</taxon>
        <taxon>Solanum</taxon>
    </lineage>
</organism>
<name>A0A9J5X5Y2_SOLCO</name>
<gene>
    <name evidence="2" type="ORF">H5410_053273</name>
</gene>
<dbReference type="Proteomes" id="UP000824120">
    <property type="component" value="Chromosome 10"/>
</dbReference>
<keyword evidence="3" id="KW-1185">Reference proteome</keyword>
<dbReference type="AlphaFoldDB" id="A0A9J5X5Y2"/>
<reference evidence="2 3" key="1">
    <citation type="submission" date="2020-09" db="EMBL/GenBank/DDBJ databases">
        <title>De no assembly of potato wild relative species, Solanum commersonii.</title>
        <authorList>
            <person name="Cho K."/>
        </authorList>
    </citation>
    <scope>NUCLEOTIDE SEQUENCE [LARGE SCALE GENOMIC DNA]</scope>
    <source>
        <strain evidence="2">LZ3.2</strain>
        <tissue evidence="2">Leaf</tissue>
    </source>
</reference>
<proteinExistence type="predicted"/>
<evidence type="ECO:0000256" key="1">
    <source>
        <dbReference type="SAM" id="MobiDB-lite"/>
    </source>
</evidence>
<feature type="region of interest" description="Disordered" evidence="1">
    <location>
        <begin position="444"/>
        <end position="474"/>
    </location>
</feature>